<protein>
    <submittedName>
        <fullName evidence="2">Uncharacterized protein</fullName>
    </submittedName>
</protein>
<dbReference type="AlphaFoldDB" id="A0AAW9GSG5"/>
<evidence type="ECO:0000256" key="1">
    <source>
        <dbReference type="SAM" id="Phobius"/>
    </source>
</evidence>
<dbReference type="EMBL" id="JAXCMD010000017">
    <property type="protein sequence ID" value="MDY0855012.1"/>
    <property type="molecule type" value="Genomic_DNA"/>
</dbReference>
<dbReference type="RefSeq" id="WP_320483870.1">
    <property type="nucleotide sequence ID" value="NZ_JAXCMD010000017.1"/>
</dbReference>
<organism evidence="2 3">
    <name type="scientific">Bacillus thuringiensis</name>
    <dbReference type="NCBI Taxonomy" id="1428"/>
    <lineage>
        <taxon>Bacteria</taxon>
        <taxon>Bacillati</taxon>
        <taxon>Bacillota</taxon>
        <taxon>Bacilli</taxon>
        <taxon>Bacillales</taxon>
        <taxon>Bacillaceae</taxon>
        <taxon>Bacillus</taxon>
        <taxon>Bacillus cereus group</taxon>
    </lineage>
</organism>
<keyword evidence="1" id="KW-0812">Transmembrane</keyword>
<feature type="transmembrane region" description="Helical" evidence="1">
    <location>
        <begin position="6"/>
        <end position="28"/>
    </location>
</feature>
<accession>A0AAW9GSG5</accession>
<dbReference type="Proteomes" id="UP001274571">
    <property type="component" value="Unassembled WGS sequence"/>
</dbReference>
<sequence>MNIDVKILSAFISVIVSVLTFLLIHLYIEPKKAKRNFKTEQYKNLYAPLYSMISSSVNIVKEESIRDRCIYLGYTSERTYLSTQNIEQFIFKNAGFASIELIEATKDLASTFDEIKKGVEQKLVEVTVKDYNQLRYELGMEYNKAELDTGIPDVIKEFREVS</sequence>
<evidence type="ECO:0000313" key="3">
    <source>
        <dbReference type="Proteomes" id="UP001274571"/>
    </source>
</evidence>
<evidence type="ECO:0000313" key="2">
    <source>
        <dbReference type="EMBL" id="MDY0855012.1"/>
    </source>
</evidence>
<keyword evidence="1" id="KW-1133">Transmembrane helix</keyword>
<gene>
    <name evidence="2" type="ORF">SOH20_29820</name>
</gene>
<name>A0AAW9GSG5_BACTU</name>
<keyword evidence="1" id="KW-0472">Membrane</keyword>
<proteinExistence type="predicted"/>
<comment type="caution">
    <text evidence="2">The sequence shown here is derived from an EMBL/GenBank/DDBJ whole genome shotgun (WGS) entry which is preliminary data.</text>
</comment>
<reference evidence="2" key="1">
    <citation type="submission" date="2023-11" db="EMBL/GenBank/DDBJ databases">
        <title>Genome Sequence of Bacillus thuringiensis stain BLB 30AF.</title>
        <authorList>
            <person name="Farhat A."/>
        </authorList>
    </citation>
    <scope>NUCLEOTIDE SEQUENCE</scope>
    <source>
        <strain evidence="2">BLB30AF</strain>
    </source>
</reference>